<proteinExistence type="predicted"/>
<organism evidence="2 3">
    <name type="scientific">Frigoriflavimonas asaccharolytica</name>
    <dbReference type="NCBI Taxonomy" id="2735899"/>
    <lineage>
        <taxon>Bacteria</taxon>
        <taxon>Pseudomonadati</taxon>
        <taxon>Bacteroidota</taxon>
        <taxon>Flavobacteriia</taxon>
        <taxon>Flavobacteriales</taxon>
        <taxon>Weeksellaceae</taxon>
        <taxon>Frigoriflavimonas</taxon>
    </lineage>
</organism>
<dbReference type="RefSeq" id="WP_173780685.1">
    <property type="nucleotide sequence ID" value="NZ_JABSNO010000057.1"/>
</dbReference>
<dbReference type="EMBL" id="JABSNO010000057">
    <property type="protein sequence ID" value="NRS94168.1"/>
    <property type="molecule type" value="Genomic_DNA"/>
</dbReference>
<evidence type="ECO:0000313" key="3">
    <source>
        <dbReference type="Proteomes" id="UP000610746"/>
    </source>
</evidence>
<keyword evidence="3" id="KW-1185">Reference proteome</keyword>
<feature type="transmembrane region" description="Helical" evidence="1">
    <location>
        <begin position="6"/>
        <end position="23"/>
    </location>
</feature>
<protein>
    <submittedName>
        <fullName evidence="2">Uncharacterized protein</fullName>
    </submittedName>
</protein>
<reference evidence="2" key="1">
    <citation type="submission" date="2020-05" db="EMBL/GenBank/DDBJ databases">
        <title>Genomic Encyclopedia of Type Strains, Phase IV (KMG-V): Genome sequencing to study the core and pangenomes of soil and plant-associated prokaryotes.</title>
        <authorList>
            <person name="Whitman W."/>
        </authorList>
    </citation>
    <scope>NUCLEOTIDE SEQUENCE</scope>
    <source>
        <strain evidence="2">16F</strain>
    </source>
</reference>
<sequence>MKKYNSLLVLISLVGFFILFFYFNSEKTGLKDFFQSDEEIFLNDFRPIKMERERYLGEIADTSNHMYPYMNFGNICLPMLDQWRNGIEKGDYVSKKKDSLTLFVEGKKRKYYLHLDLKAVGSAPSPCKCSQLGKRF</sequence>
<evidence type="ECO:0000256" key="1">
    <source>
        <dbReference type="SAM" id="Phobius"/>
    </source>
</evidence>
<keyword evidence="1" id="KW-0812">Transmembrane</keyword>
<keyword evidence="1" id="KW-0472">Membrane</keyword>
<dbReference type="AlphaFoldDB" id="A0A8J8GA47"/>
<keyword evidence="1" id="KW-1133">Transmembrane helix</keyword>
<evidence type="ECO:0000313" key="2">
    <source>
        <dbReference type="EMBL" id="NRS94168.1"/>
    </source>
</evidence>
<name>A0A8J8GA47_9FLAO</name>
<accession>A0A8J8GA47</accession>
<gene>
    <name evidence="2" type="ORF">HNQ03_003274</name>
</gene>
<comment type="caution">
    <text evidence="2">The sequence shown here is derived from an EMBL/GenBank/DDBJ whole genome shotgun (WGS) entry which is preliminary data.</text>
</comment>
<dbReference type="Proteomes" id="UP000610746">
    <property type="component" value="Unassembled WGS sequence"/>
</dbReference>